<dbReference type="Proteomes" id="UP000624404">
    <property type="component" value="Unassembled WGS sequence"/>
</dbReference>
<gene>
    <name evidence="2" type="ORF">SCLTRI_LOCUS55</name>
</gene>
<accession>A0A8H2ZMR8</accession>
<comment type="caution">
    <text evidence="2">The sequence shown here is derived from an EMBL/GenBank/DDBJ whole genome shotgun (WGS) entry which is preliminary data.</text>
</comment>
<dbReference type="EMBL" id="CAJHIA010000002">
    <property type="protein sequence ID" value="CAD6439121.1"/>
    <property type="molecule type" value="Genomic_DNA"/>
</dbReference>
<dbReference type="AlphaFoldDB" id="A0A8H2ZMR8"/>
<sequence length="148" mass="16525">MVHNNNSPRSTSAPATAASVDSTRPRLKELACLWNNGPVLPQSKYELAYTLKVRNHTEFPLPAQELIHSNVWPAADNDTHKDRLELHNSLTKVGNLIEDFNAVLVAEHNQELVSMVFRESGMGQVMADWITFYGVLTGSQGRNKDKNV</sequence>
<feature type="compositionally biased region" description="Low complexity" evidence="1">
    <location>
        <begin position="7"/>
        <end position="19"/>
    </location>
</feature>
<evidence type="ECO:0000256" key="1">
    <source>
        <dbReference type="SAM" id="MobiDB-lite"/>
    </source>
</evidence>
<protein>
    <submittedName>
        <fullName evidence="2">5a4bbb6a-b374-4c3d-860e-4d7a50a7a4e2</fullName>
    </submittedName>
</protein>
<keyword evidence="3" id="KW-1185">Reference proteome</keyword>
<name>A0A8H2ZMR8_9HELO</name>
<proteinExistence type="predicted"/>
<evidence type="ECO:0000313" key="3">
    <source>
        <dbReference type="Proteomes" id="UP000624404"/>
    </source>
</evidence>
<reference evidence="2" key="1">
    <citation type="submission" date="2020-10" db="EMBL/GenBank/DDBJ databases">
        <authorList>
            <person name="Kusch S."/>
        </authorList>
    </citation>
    <scope>NUCLEOTIDE SEQUENCE</scope>
    <source>
        <strain evidence="2">SwB9</strain>
    </source>
</reference>
<evidence type="ECO:0000313" key="2">
    <source>
        <dbReference type="EMBL" id="CAD6439121.1"/>
    </source>
</evidence>
<feature type="region of interest" description="Disordered" evidence="1">
    <location>
        <begin position="1"/>
        <end position="22"/>
    </location>
</feature>
<organism evidence="2 3">
    <name type="scientific">Sclerotinia trifoliorum</name>
    <dbReference type="NCBI Taxonomy" id="28548"/>
    <lineage>
        <taxon>Eukaryota</taxon>
        <taxon>Fungi</taxon>
        <taxon>Dikarya</taxon>
        <taxon>Ascomycota</taxon>
        <taxon>Pezizomycotina</taxon>
        <taxon>Leotiomycetes</taxon>
        <taxon>Helotiales</taxon>
        <taxon>Sclerotiniaceae</taxon>
        <taxon>Sclerotinia</taxon>
    </lineage>
</organism>